<dbReference type="EMBL" id="FPBF01000007">
    <property type="protein sequence ID" value="SFU14169.1"/>
    <property type="molecule type" value="Genomic_DNA"/>
</dbReference>
<gene>
    <name evidence="1" type="ORF">SAMN04489724_4326</name>
</gene>
<dbReference type="Proteomes" id="UP000199673">
    <property type="component" value="Unassembled WGS sequence"/>
</dbReference>
<dbReference type="STRING" id="305507.SAMN04489724_4326"/>
<name>A0A1I7DRA0_9BACT</name>
<dbReference type="AlphaFoldDB" id="A0A1I7DRA0"/>
<accession>A0A1I7DRA0</accession>
<evidence type="ECO:0000313" key="2">
    <source>
        <dbReference type="Proteomes" id="UP000199673"/>
    </source>
</evidence>
<dbReference type="OrthoDB" id="1442826at2"/>
<proteinExistence type="predicted"/>
<protein>
    <submittedName>
        <fullName evidence="1">Uncharacterized protein</fullName>
    </submittedName>
</protein>
<dbReference type="RefSeq" id="WP_091697236.1">
    <property type="nucleotide sequence ID" value="NZ_FPBF01000007.1"/>
</dbReference>
<evidence type="ECO:0000313" key="1">
    <source>
        <dbReference type="EMBL" id="SFU14169.1"/>
    </source>
</evidence>
<keyword evidence="2" id="KW-1185">Reference proteome</keyword>
<sequence>MEYRRTDLNKKTNLGYGTEVPPLLDHVKIVFDQQELGEKEAVEFFDHFEESGWKTKTGVSIKNWKQVADQWIWNLKKTGFDKVALLKA</sequence>
<organism evidence="1 2">
    <name type="scientific">Algoriphagus locisalis</name>
    <dbReference type="NCBI Taxonomy" id="305507"/>
    <lineage>
        <taxon>Bacteria</taxon>
        <taxon>Pseudomonadati</taxon>
        <taxon>Bacteroidota</taxon>
        <taxon>Cytophagia</taxon>
        <taxon>Cytophagales</taxon>
        <taxon>Cyclobacteriaceae</taxon>
        <taxon>Algoriphagus</taxon>
    </lineage>
</organism>
<reference evidence="2" key="1">
    <citation type="submission" date="2016-10" db="EMBL/GenBank/DDBJ databases">
        <authorList>
            <person name="Varghese N."/>
            <person name="Submissions S."/>
        </authorList>
    </citation>
    <scope>NUCLEOTIDE SEQUENCE [LARGE SCALE GENOMIC DNA]</scope>
    <source>
        <strain evidence="2">DSM 23445</strain>
    </source>
</reference>